<dbReference type="PANTHER" id="PTHR43646:SF2">
    <property type="entry name" value="GLYCOSYLTRANSFERASE 2-LIKE DOMAIN-CONTAINING PROTEIN"/>
    <property type="match status" value="1"/>
</dbReference>
<evidence type="ECO:0000256" key="3">
    <source>
        <dbReference type="ARBA" id="ARBA00022676"/>
    </source>
</evidence>
<evidence type="ECO:0000313" key="6">
    <source>
        <dbReference type="EMBL" id="GEL23400.1"/>
    </source>
</evidence>
<protein>
    <submittedName>
        <fullName evidence="6">Glycosyl transferase</fullName>
    </submittedName>
</protein>
<dbReference type="AlphaFoldDB" id="A0A511DF36"/>
<name>A0A511DF36_9PSEU</name>
<evidence type="ECO:0000313" key="7">
    <source>
        <dbReference type="Proteomes" id="UP000321685"/>
    </source>
</evidence>
<evidence type="ECO:0000256" key="2">
    <source>
        <dbReference type="ARBA" id="ARBA00022475"/>
    </source>
</evidence>
<keyword evidence="7" id="KW-1185">Reference proteome</keyword>
<dbReference type="EMBL" id="BJVJ01000019">
    <property type="protein sequence ID" value="GEL23400.1"/>
    <property type="molecule type" value="Genomic_DNA"/>
</dbReference>
<evidence type="ECO:0000256" key="4">
    <source>
        <dbReference type="ARBA" id="ARBA00022679"/>
    </source>
</evidence>
<dbReference type="OrthoDB" id="9777873at2"/>
<dbReference type="Gene3D" id="3.90.550.10">
    <property type="entry name" value="Spore Coat Polysaccharide Biosynthesis Protein SpsA, Chain A"/>
    <property type="match status" value="1"/>
</dbReference>
<dbReference type="Pfam" id="PF13641">
    <property type="entry name" value="Glyco_tranf_2_3"/>
    <property type="match status" value="1"/>
</dbReference>
<accession>A0A511DF36</accession>
<comment type="subcellular location">
    <subcellularLocation>
        <location evidence="1">Cell membrane</location>
    </subcellularLocation>
</comment>
<dbReference type="PANTHER" id="PTHR43646">
    <property type="entry name" value="GLYCOSYLTRANSFERASE"/>
    <property type="match status" value="1"/>
</dbReference>
<comment type="caution">
    <text evidence="6">The sequence shown here is derived from an EMBL/GenBank/DDBJ whole genome shotgun (WGS) entry which is preliminary data.</text>
</comment>
<keyword evidence="5" id="KW-0472">Membrane</keyword>
<dbReference type="InterPro" id="IPR029044">
    <property type="entry name" value="Nucleotide-diphossugar_trans"/>
</dbReference>
<dbReference type="Proteomes" id="UP000321685">
    <property type="component" value="Unassembled WGS sequence"/>
</dbReference>
<organism evidence="6 7">
    <name type="scientific">Pseudonocardia sulfidoxydans NBRC 16205</name>
    <dbReference type="NCBI Taxonomy" id="1223511"/>
    <lineage>
        <taxon>Bacteria</taxon>
        <taxon>Bacillati</taxon>
        <taxon>Actinomycetota</taxon>
        <taxon>Actinomycetes</taxon>
        <taxon>Pseudonocardiales</taxon>
        <taxon>Pseudonocardiaceae</taxon>
        <taxon>Pseudonocardia</taxon>
    </lineage>
</organism>
<proteinExistence type="predicted"/>
<reference evidence="6 7" key="1">
    <citation type="submission" date="2019-07" db="EMBL/GenBank/DDBJ databases">
        <title>Whole genome shotgun sequence of Pseudonocardia sulfidoxydans NBRC 16205.</title>
        <authorList>
            <person name="Hosoyama A."/>
            <person name="Uohara A."/>
            <person name="Ohji S."/>
            <person name="Ichikawa N."/>
        </authorList>
    </citation>
    <scope>NUCLEOTIDE SEQUENCE [LARGE SCALE GENOMIC DNA]</scope>
    <source>
        <strain evidence="6 7">NBRC 16205</strain>
    </source>
</reference>
<dbReference type="GO" id="GO:0005886">
    <property type="term" value="C:plasma membrane"/>
    <property type="evidence" value="ECO:0007669"/>
    <property type="project" value="UniProtKB-SubCell"/>
</dbReference>
<dbReference type="RefSeq" id="WP_147106435.1">
    <property type="nucleotide sequence ID" value="NZ_BJVJ01000019.1"/>
</dbReference>
<keyword evidence="3" id="KW-0328">Glycosyltransferase</keyword>
<gene>
    <name evidence="6" type="primary">gtrB</name>
    <name evidence="6" type="ORF">PSU4_23540</name>
</gene>
<dbReference type="GO" id="GO:0016757">
    <property type="term" value="F:glycosyltransferase activity"/>
    <property type="evidence" value="ECO:0007669"/>
    <property type="project" value="UniProtKB-KW"/>
</dbReference>
<evidence type="ECO:0000256" key="5">
    <source>
        <dbReference type="ARBA" id="ARBA00023136"/>
    </source>
</evidence>
<dbReference type="SUPFAM" id="SSF53448">
    <property type="entry name" value="Nucleotide-diphospho-sugar transferases"/>
    <property type="match status" value="1"/>
</dbReference>
<evidence type="ECO:0000256" key="1">
    <source>
        <dbReference type="ARBA" id="ARBA00004236"/>
    </source>
</evidence>
<keyword evidence="4 6" id="KW-0808">Transferase</keyword>
<keyword evidence="2" id="KW-1003">Cell membrane</keyword>
<sequence length="260" mass="27308">MSRAHLPVRGVAVVVPAHDEQTLIGPCLDALAVSVDAVARDDLGVVVTVVLDRCTDGTADVVRDTVRRRFRPGTVATLVSGTPRTVGELRTLGLDDGFRRLGCAADRTVPTDRVWLLSTDADTRVPPTWIRDHLRLADAGADAVVGLVDLDGFHELPTDVQCRYTAIVDAGTTVDAHTHAYAANLGVRADAFVAAGGFPVVAAGEEHALLAQLRAAGRRVATPLDLCVHTSARTRGRAAGGLADLLRDLARVGGVRAEPG</sequence>